<reference evidence="11 12" key="1">
    <citation type="journal article" date="2024" name="Commun. Biol.">
        <title>Comparative genomic analysis of thermophilic fungi reveals convergent evolutionary adaptations and gene losses.</title>
        <authorList>
            <person name="Steindorff A.S."/>
            <person name="Aguilar-Pontes M.V."/>
            <person name="Robinson A.J."/>
            <person name="Andreopoulos B."/>
            <person name="LaButti K."/>
            <person name="Kuo A."/>
            <person name="Mondo S."/>
            <person name="Riley R."/>
            <person name="Otillar R."/>
            <person name="Haridas S."/>
            <person name="Lipzen A."/>
            <person name="Grimwood J."/>
            <person name="Schmutz J."/>
            <person name="Clum A."/>
            <person name="Reid I.D."/>
            <person name="Moisan M.C."/>
            <person name="Butler G."/>
            <person name="Nguyen T.T.M."/>
            <person name="Dewar K."/>
            <person name="Conant G."/>
            <person name="Drula E."/>
            <person name="Henrissat B."/>
            <person name="Hansel C."/>
            <person name="Singer S."/>
            <person name="Hutchinson M.I."/>
            <person name="de Vries R.P."/>
            <person name="Natvig D.O."/>
            <person name="Powell A.J."/>
            <person name="Tsang A."/>
            <person name="Grigoriev I.V."/>
        </authorList>
    </citation>
    <scope>NUCLEOTIDE SEQUENCE [LARGE SCALE GENOMIC DNA]</scope>
    <source>
        <strain evidence="11 12">CBS 494.80</strain>
    </source>
</reference>
<dbReference type="SMART" id="SM00382">
    <property type="entry name" value="AAA"/>
    <property type="match status" value="1"/>
</dbReference>
<dbReference type="Proteomes" id="UP001595075">
    <property type="component" value="Unassembled WGS sequence"/>
</dbReference>
<dbReference type="EMBL" id="JAZHXI010000006">
    <property type="protein sequence ID" value="KAL2070753.1"/>
    <property type="molecule type" value="Genomic_DNA"/>
</dbReference>
<keyword evidence="4" id="KW-0547">Nucleotide-binding</keyword>
<dbReference type="PANTHER" id="PTHR24223:SF345">
    <property type="entry name" value="ABC MULTIDRUG TRANSPORTER (EUROFUNG)"/>
    <property type="match status" value="1"/>
</dbReference>
<dbReference type="Pfam" id="PF00005">
    <property type="entry name" value="ABC_tran"/>
    <property type="match status" value="1"/>
</dbReference>
<dbReference type="PROSITE" id="PS50893">
    <property type="entry name" value="ABC_TRANSPORTER_2"/>
    <property type="match status" value="1"/>
</dbReference>
<feature type="domain" description="ABC transmembrane type-1" evidence="10">
    <location>
        <begin position="1"/>
        <end position="133"/>
    </location>
</feature>
<evidence type="ECO:0000256" key="5">
    <source>
        <dbReference type="ARBA" id="ARBA00022840"/>
    </source>
</evidence>
<dbReference type="InterPro" id="IPR027417">
    <property type="entry name" value="P-loop_NTPase"/>
</dbReference>
<comment type="subcellular location">
    <subcellularLocation>
        <location evidence="1">Membrane</location>
        <topology evidence="1">Multi-pass membrane protein</topology>
    </subcellularLocation>
</comment>
<dbReference type="Gene3D" id="3.40.50.300">
    <property type="entry name" value="P-loop containing nucleotide triphosphate hydrolases"/>
    <property type="match status" value="1"/>
</dbReference>
<evidence type="ECO:0000256" key="6">
    <source>
        <dbReference type="ARBA" id="ARBA00022989"/>
    </source>
</evidence>
<sequence>MALVYFNQKFYLRTSRQLRFLELESQAAVFSSYLESLEGLETIRAFGWSEAIIRYNTQCVDNSQRPEILLRCLQRWLNLILDLLAAIVSVTVISLAVLFRDQISGAKVGIALNVMLVANTTLLKLVESWTSLEISLGAVARLKTLEDMTPTEGGVSSTLGPPDNWPSKGHVEFKNVTASYQSGSIALRDVNLDIPAGQRLVVCGRTGSGKSTLLATLLRLLELQSGSIEVDGIDIRNIRNIRNISLDLLRQRCFIAVSQDPLILPNEKLRFNLDPNSFVSDEILIEALEQTGLWPHFSAEDTESNELAATVIRISEPNEHQILDAKVSHFKELSVGQYEVTSSLDSDTESTIYRIINDEFTEQGLTVIIVAHRLSVLTEHMKIGRDDVIMMADGAVQSVEHGSYSLELAQEMLE</sequence>
<dbReference type="SUPFAM" id="SSF90123">
    <property type="entry name" value="ABC transporter transmembrane region"/>
    <property type="match status" value="1"/>
</dbReference>
<evidence type="ECO:0000256" key="2">
    <source>
        <dbReference type="ARBA" id="ARBA00022448"/>
    </source>
</evidence>
<dbReference type="PANTHER" id="PTHR24223">
    <property type="entry name" value="ATP-BINDING CASSETTE SUB-FAMILY C"/>
    <property type="match status" value="1"/>
</dbReference>
<dbReference type="Pfam" id="PF00664">
    <property type="entry name" value="ABC_membrane"/>
    <property type="match status" value="1"/>
</dbReference>
<evidence type="ECO:0000256" key="4">
    <source>
        <dbReference type="ARBA" id="ARBA00022741"/>
    </source>
</evidence>
<keyword evidence="12" id="KW-1185">Reference proteome</keyword>
<evidence type="ECO:0000259" key="10">
    <source>
        <dbReference type="PROSITE" id="PS50929"/>
    </source>
</evidence>
<name>A0ABR4CLE2_9HELO</name>
<comment type="caution">
    <text evidence="11">The sequence shown here is derived from an EMBL/GenBank/DDBJ whole genome shotgun (WGS) entry which is preliminary data.</text>
</comment>
<evidence type="ECO:0000256" key="7">
    <source>
        <dbReference type="ARBA" id="ARBA00023136"/>
    </source>
</evidence>
<dbReference type="SUPFAM" id="SSF52540">
    <property type="entry name" value="P-loop containing nucleoside triphosphate hydrolases"/>
    <property type="match status" value="1"/>
</dbReference>
<keyword evidence="3 8" id="KW-0812">Transmembrane</keyword>
<gene>
    <name evidence="11" type="ORF">VTL71DRAFT_13779</name>
</gene>
<dbReference type="CDD" id="cd18580">
    <property type="entry name" value="ABC_6TM_ABCC_D2"/>
    <property type="match status" value="1"/>
</dbReference>
<keyword evidence="5" id="KW-0067">ATP-binding</keyword>
<dbReference type="InterPro" id="IPR050173">
    <property type="entry name" value="ABC_transporter_C-like"/>
</dbReference>
<organism evidence="11 12">
    <name type="scientific">Oculimacula yallundae</name>
    <dbReference type="NCBI Taxonomy" id="86028"/>
    <lineage>
        <taxon>Eukaryota</taxon>
        <taxon>Fungi</taxon>
        <taxon>Dikarya</taxon>
        <taxon>Ascomycota</taxon>
        <taxon>Pezizomycotina</taxon>
        <taxon>Leotiomycetes</taxon>
        <taxon>Helotiales</taxon>
        <taxon>Ploettnerulaceae</taxon>
        <taxon>Oculimacula</taxon>
    </lineage>
</organism>
<evidence type="ECO:0000259" key="9">
    <source>
        <dbReference type="PROSITE" id="PS50893"/>
    </source>
</evidence>
<feature type="domain" description="ABC transporter" evidence="9">
    <location>
        <begin position="171"/>
        <end position="411"/>
    </location>
</feature>
<dbReference type="InterPro" id="IPR044726">
    <property type="entry name" value="ABCC_6TM_D2"/>
</dbReference>
<keyword evidence="7 8" id="KW-0472">Membrane</keyword>
<dbReference type="Gene3D" id="1.20.1560.10">
    <property type="entry name" value="ABC transporter type 1, transmembrane domain"/>
    <property type="match status" value="1"/>
</dbReference>
<proteinExistence type="predicted"/>
<dbReference type="PROSITE" id="PS50929">
    <property type="entry name" value="ABC_TM1F"/>
    <property type="match status" value="1"/>
</dbReference>
<keyword evidence="6 8" id="KW-1133">Transmembrane helix</keyword>
<keyword evidence="2" id="KW-0813">Transport</keyword>
<protein>
    <submittedName>
        <fullName evidence="11">Uncharacterized protein</fullName>
    </submittedName>
</protein>
<dbReference type="InterPro" id="IPR036640">
    <property type="entry name" value="ABC1_TM_sf"/>
</dbReference>
<accession>A0ABR4CLE2</accession>
<dbReference type="InterPro" id="IPR003593">
    <property type="entry name" value="AAA+_ATPase"/>
</dbReference>
<dbReference type="InterPro" id="IPR003439">
    <property type="entry name" value="ABC_transporter-like_ATP-bd"/>
</dbReference>
<evidence type="ECO:0000313" key="11">
    <source>
        <dbReference type="EMBL" id="KAL2070753.1"/>
    </source>
</evidence>
<evidence type="ECO:0000313" key="12">
    <source>
        <dbReference type="Proteomes" id="UP001595075"/>
    </source>
</evidence>
<evidence type="ECO:0000256" key="1">
    <source>
        <dbReference type="ARBA" id="ARBA00004141"/>
    </source>
</evidence>
<evidence type="ECO:0000256" key="8">
    <source>
        <dbReference type="SAM" id="Phobius"/>
    </source>
</evidence>
<dbReference type="InterPro" id="IPR011527">
    <property type="entry name" value="ABC1_TM_dom"/>
</dbReference>
<evidence type="ECO:0000256" key="3">
    <source>
        <dbReference type="ARBA" id="ARBA00022692"/>
    </source>
</evidence>
<feature type="transmembrane region" description="Helical" evidence="8">
    <location>
        <begin position="79"/>
        <end position="99"/>
    </location>
</feature>